<dbReference type="EMBL" id="CP106679">
    <property type="protein sequence ID" value="UXP33350.1"/>
    <property type="molecule type" value="Genomic_DNA"/>
</dbReference>
<reference evidence="2" key="1">
    <citation type="submission" date="2022-09" db="EMBL/GenBank/DDBJ databases">
        <title>Comparative genomics and taxonomic characterization of three novel marine species of genus Reichenbachiella exhibiting antioxidant and polysaccharide degradation activities.</title>
        <authorList>
            <person name="Muhammad N."/>
            <person name="Lee Y.-J."/>
            <person name="Ko J."/>
            <person name="Kim S.-G."/>
        </authorList>
    </citation>
    <scope>NUCLEOTIDE SEQUENCE</scope>
    <source>
        <strain evidence="2">BKB1-1</strain>
    </source>
</reference>
<name>A0ABY6CS50_9BACT</name>
<keyword evidence="1" id="KW-0732">Signal</keyword>
<evidence type="ECO:0000313" key="2">
    <source>
        <dbReference type="EMBL" id="UXP33350.1"/>
    </source>
</evidence>
<protein>
    <recommendedName>
        <fullName evidence="4">Lipocalin-like domain-containing protein</fullName>
    </recommendedName>
</protein>
<gene>
    <name evidence="2" type="ORF">N6H18_05215</name>
</gene>
<evidence type="ECO:0000256" key="1">
    <source>
        <dbReference type="SAM" id="SignalP"/>
    </source>
</evidence>
<dbReference type="Proteomes" id="UP001065174">
    <property type="component" value="Chromosome"/>
</dbReference>
<dbReference type="RefSeq" id="WP_262310779.1">
    <property type="nucleotide sequence ID" value="NZ_CP106679.1"/>
</dbReference>
<keyword evidence="3" id="KW-1185">Reference proteome</keyword>
<accession>A0ABY6CS50</accession>
<feature type="chain" id="PRO_5045661625" description="Lipocalin-like domain-containing protein" evidence="1">
    <location>
        <begin position="20"/>
        <end position="166"/>
    </location>
</feature>
<organism evidence="2 3">
    <name type="scientific">Reichenbachiella agarivorans</name>
    <dbReference type="NCBI Taxonomy" id="2979464"/>
    <lineage>
        <taxon>Bacteria</taxon>
        <taxon>Pseudomonadati</taxon>
        <taxon>Bacteroidota</taxon>
        <taxon>Cytophagia</taxon>
        <taxon>Cytophagales</taxon>
        <taxon>Reichenbachiellaceae</taxon>
        <taxon>Reichenbachiella</taxon>
    </lineage>
</organism>
<proteinExistence type="predicted"/>
<evidence type="ECO:0008006" key="4">
    <source>
        <dbReference type="Google" id="ProtNLM"/>
    </source>
</evidence>
<evidence type="ECO:0000313" key="3">
    <source>
        <dbReference type="Proteomes" id="UP001065174"/>
    </source>
</evidence>
<feature type="signal peptide" evidence="1">
    <location>
        <begin position="1"/>
        <end position="19"/>
    </location>
</feature>
<sequence length="166" mass="19114">MKTISILSLIFLFSLSALAQSDCACCSTSHSEFDFWIGDWEVFTPENVKLGENTVSKIEKDCIVTEYWRGASGLTGRSFNYFDVSDSTWNQLWLDSGGSNLKLKGKANQESMVLQSELKRGKKISWYYDRITYTKIDENTMSQLWEILDTHESRVSIVFDGVYRRK</sequence>